<dbReference type="InterPro" id="IPR002052">
    <property type="entry name" value="DNA_methylase_N6_adenine_CS"/>
</dbReference>
<dbReference type="EMBL" id="CP083244">
    <property type="protein sequence ID" value="UOK73990.1"/>
    <property type="molecule type" value="Genomic_DNA"/>
</dbReference>
<accession>A0A9E7A6I7</accession>
<evidence type="ECO:0000256" key="3">
    <source>
        <dbReference type="ARBA" id="ARBA00022679"/>
    </source>
</evidence>
<dbReference type="PANTHER" id="PTHR13370:SF3">
    <property type="entry name" value="TRNA (GUANINE(10)-N2)-METHYLTRANSFERASE HOMOLOG"/>
    <property type="match status" value="1"/>
</dbReference>
<evidence type="ECO:0000313" key="7">
    <source>
        <dbReference type="EMBL" id="UOK73990.1"/>
    </source>
</evidence>
<dbReference type="GO" id="GO:0003677">
    <property type="term" value="F:DNA binding"/>
    <property type="evidence" value="ECO:0007669"/>
    <property type="project" value="InterPro"/>
</dbReference>
<dbReference type="KEGG" id="apol:K9D25_24800"/>
<dbReference type="Proteomes" id="UP000831684">
    <property type="component" value="Plasmid pE"/>
</dbReference>
<keyword evidence="2 7" id="KW-0489">Methyltransferase</keyword>
<evidence type="ECO:0000256" key="1">
    <source>
        <dbReference type="ARBA" id="ARBA00006594"/>
    </source>
</evidence>
<dbReference type="REBASE" id="604584">
    <property type="entry name" value="M.ApoZM13ORF24800P"/>
</dbReference>
<proteinExistence type="inferred from homology"/>
<dbReference type="InterPro" id="IPR029063">
    <property type="entry name" value="SAM-dependent_MTases_sf"/>
</dbReference>
<evidence type="ECO:0000256" key="2">
    <source>
        <dbReference type="ARBA" id="ARBA00022603"/>
    </source>
</evidence>
<evidence type="ECO:0000256" key="4">
    <source>
        <dbReference type="ARBA" id="ARBA00047942"/>
    </source>
</evidence>
<evidence type="ECO:0000259" key="6">
    <source>
        <dbReference type="Pfam" id="PF01555"/>
    </source>
</evidence>
<organism evidence="7 8">
    <name type="scientific">Ancylobacter polymorphus</name>
    <dbReference type="NCBI Taxonomy" id="223390"/>
    <lineage>
        <taxon>Bacteria</taxon>
        <taxon>Pseudomonadati</taxon>
        <taxon>Pseudomonadota</taxon>
        <taxon>Alphaproteobacteria</taxon>
        <taxon>Hyphomicrobiales</taxon>
        <taxon>Xanthobacteraceae</taxon>
        <taxon>Ancylobacter</taxon>
    </lineage>
</organism>
<dbReference type="InterPro" id="IPR002941">
    <property type="entry name" value="DNA_methylase_N4/N6"/>
</dbReference>
<dbReference type="GO" id="GO:0032259">
    <property type="term" value="P:methylation"/>
    <property type="evidence" value="ECO:0007669"/>
    <property type="project" value="UniProtKB-KW"/>
</dbReference>
<geneLocation type="plasmid" evidence="7 8">
    <name>pE</name>
</geneLocation>
<dbReference type="GO" id="GO:0005737">
    <property type="term" value="C:cytoplasm"/>
    <property type="evidence" value="ECO:0007669"/>
    <property type="project" value="TreeGrafter"/>
</dbReference>
<dbReference type="NCBIfam" id="NF010253">
    <property type="entry name" value="PRK13699.1"/>
    <property type="match status" value="1"/>
</dbReference>
<dbReference type="GO" id="GO:0009007">
    <property type="term" value="F:site-specific DNA-methyltransferase (adenine-specific) activity"/>
    <property type="evidence" value="ECO:0007669"/>
    <property type="project" value="UniProtKB-EC"/>
</dbReference>
<evidence type="ECO:0000256" key="5">
    <source>
        <dbReference type="RuleBase" id="RU362026"/>
    </source>
</evidence>
<dbReference type="SUPFAM" id="SSF53335">
    <property type="entry name" value="S-adenosyl-L-methionine-dependent methyltransferases"/>
    <property type="match status" value="1"/>
</dbReference>
<dbReference type="AlphaFoldDB" id="A0A9E7A6I7"/>
<name>A0A9E7A6I7_9HYPH</name>
<dbReference type="Pfam" id="PF01555">
    <property type="entry name" value="N6_N4_Mtase"/>
    <property type="match status" value="1"/>
</dbReference>
<dbReference type="PANTHER" id="PTHR13370">
    <property type="entry name" value="RNA METHYLASE-RELATED"/>
    <property type="match status" value="1"/>
</dbReference>
<feature type="domain" description="DNA methylase N-4/N-6" evidence="6">
    <location>
        <begin position="6"/>
        <end position="182"/>
    </location>
</feature>
<reference evidence="7" key="1">
    <citation type="submission" date="2021-09" db="EMBL/GenBank/DDBJ databases">
        <title>Network and meta-omics reveal the key degrader and cooperation patterns in an efficient 1,4-dioxane-degrading microbial community.</title>
        <authorList>
            <person name="Dai C."/>
        </authorList>
    </citation>
    <scope>NUCLEOTIDE SEQUENCE</scope>
    <source>
        <strain evidence="7">ZM13</strain>
        <plasmid evidence="7">pE</plasmid>
    </source>
</reference>
<dbReference type="PROSITE" id="PS00092">
    <property type="entry name" value="N6_MTASE"/>
    <property type="match status" value="1"/>
</dbReference>
<keyword evidence="3" id="KW-0808">Transferase</keyword>
<dbReference type="GO" id="GO:0008170">
    <property type="term" value="F:N-methyltransferase activity"/>
    <property type="evidence" value="ECO:0007669"/>
    <property type="project" value="InterPro"/>
</dbReference>
<comment type="similarity">
    <text evidence="1 5">Belongs to the N(4)/N(6)-methyltransferase family.</text>
</comment>
<keyword evidence="7" id="KW-0614">Plasmid</keyword>
<comment type="catalytic activity">
    <reaction evidence="4">
        <text>a 2'-deoxyadenosine in DNA + S-adenosyl-L-methionine = an N(6)-methyl-2'-deoxyadenosine in DNA + S-adenosyl-L-homocysteine + H(+)</text>
        <dbReference type="Rhea" id="RHEA:15197"/>
        <dbReference type="Rhea" id="RHEA-COMP:12418"/>
        <dbReference type="Rhea" id="RHEA-COMP:12419"/>
        <dbReference type="ChEBI" id="CHEBI:15378"/>
        <dbReference type="ChEBI" id="CHEBI:57856"/>
        <dbReference type="ChEBI" id="CHEBI:59789"/>
        <dbReference type="ChEBI" id="CHEBI:90615"/>
        <dbReference type="ChEBI" id="CHEBI:90616"/>
        <dbReference type="EC" id="2.1.1.72"/>
    </reaction>
</comment>
<dbReference type="InterPro" id="IPR001091">
    <property type="entry name" value="RM_Methyltransferase"/>
</dbReference>
<gene>
    <name evidence="7" type="ORF">K9D25_24800</name>
</gene>
<sequence length="197" mass="21552">MPEACVDMVLTDPPYLCRYRSRDGRTVRNDDNARWLAPAFAEMHRVLKPGGLCVSFYGWHQVDVFMAAWRAAGFRPVGHLVFPKGYASSSRFLRTMHEQAYVLAKAGAPLPRLDLPDVLPWAYTGNRLHPTQKPVAALRPVIERLCPPGGLVLDPFCGSGSTLLAARMAGRRAIGMDLDAGHVFTAGMRLHGVGKGG</sequence>
<protein>
    <recommendedName>
        <fullName evidence="5">Methyltransferase</fullName>
        <ecNumber evidence="5">2.1.1.-</ecNumber>
    </recommendedName>
</protein>
<dbReference type="EC" id="2.1.1.-" evidence="5"/>
<dbReference type="Gene3D" id="3.40.50.150">
    <property type="entry name" value="Vaccinia Virus protein VP39"/>
    <property type="match status" value="1"/>
</dbReference>
<dbReference type="PRINTS" id="PR00508">
    <property type="entry name" value="S21N4MTFRASE"/>
</dbReference>
<evidence type="ECO:0000313" key="8">
    <source>
        <dbReference type="Proteomes" id="UP000831684"/>
    </source>
</evidence>